<feature type="domain" description="Glycosyl transferase family 1" evidence="3">
    <location>
        <begin position="196"/>
        <end position="330"/>
    </location>
</feature>
<dbReference type="EMBL" id="LZIN01000003">
    <property type="protein sequence ID" value="OBG10889.1"/>
    <property type="molecule type" value="Genomic_DNA"/>
</dbReference>
<dbReference type="PANTHER" id="PTHR45947">
    <property type="entry name" value="SULFOQUINOVOSYL TRANSFERASE SQD2"/>
    <property type="match status" value="1"/>
</dbReference>
<organism evidence="5 6">
    <name type="scientific">Mycolicibacter sinensis (strain JDM601)</name>
    <name type="common">Mycobacterium sinense</name>
    <dbReference type="NCBI Taxonomy" id="875328"/>
    <lineage>
        <taxon>Bacteria</taxon>
        <taxon>Bacillati</taxon>
        <taxon>Actinomycetota</taxon>
        <taxon>Actinomycetes</taxon>
        <taxon>Mycobacteriales</taxon>
        <taxon>Mycobacteriaceae</taxon>
        <taxon>Mycolicibacter</taxon>
    </lineage>
</organism>
<comment type="caution">
    <text evidence="5">The sequence shown here is derived from an EMBL/GenBank/DDBJ whole genome shotgun (WGS) entry which is preliminary data.</text>
</comment>
<name>A0A1A2EAH2_MYCSD</name>
<evidence type="ECO:0000259" key="3">
    <source>
        <dbReference type="Pfam" id="PF00534"/>
    </source>
</evidence>
<evidence type="ECO:0000313" key="5">
    <source>
        <dbReference type="EMBL" id="OBG10889.1"/>
    </source>
</evidence>
<dbReference type="PANTHER" id="PTHR45947:SF13">
    <property type="entry name" value="TRANSFERASE"/>
    <property type="match status" value="1"/>
</dbReference>
<evidence type="ECO:0000259" key="4">
    <source>
        <dbReference type="Pfam" id="PF13579"/>
    </source>
</evidence>
<gene>
    <name evidence="5" type="ORF">A5771_19790</name>
</gene>
<evidence type="ECO:0000256" key="2">
    <source>
        <dbReference type="ARBA" id="ARBA00022679"/>
    </source>
</evidence>
<accession>A0A1A2EAH2</accession>
<evidence type="ECO:0008006" key="7">
    <source>
        <dbReference type="Google" id="ProtNLM"/>
    </source>
</evidence>
<dbReference type="SUPFAM" id="SSF53756">
    <property type="entry name" value="UDP-Glycosyltransferase/glycogen phosphorylase"/>
    <property type="match status" value="1"/>
</dbReference>
<dbReference type="Gene3D" id="3.40.50.2000">
    <property type="entry name" value="Glycogen Phosphorylase B"/>
    <property type="match status" value="2"/>
</dbReference>
<dbReference type="InterPro" id="IPR050194">
    <property type="entry name" value="Glycosyltransferase_grp1"/>
</dbReference>
<dbReference type="Pfam" id="PF13579">
    <property type="entry name" value="Glyco_trans_4_4"/>
    <property type="match status" value="1"/>
</dbReference>
<proteinExistence type="predicted"/>
<keyword evidence="2" id="KW-0808">Transferase</keyword>
<evidence type="ECO:0000313" key="6">
    <source>
        <dbReference type="Proteomes" id="UP000093985"/>
    </source>
</evidence>
<dbReference type="OrthoDB" id="9809227at2"/>
<dbReference type="Pfam" id="PF00534">
    <property type="entry name" value="Glycos_transf_1"/>
    <property type="match status" value="1"/>
</dbReference>
<dbReference type="GO" id="GO:0008610">
    <property type="term" value="P:lipid biosynthetic process"/>
    <property type="evidence" value="ECO:0007669"/>
    <property type="project" value="UniProtKB-ARBA"/>
</dbReference>
<sequence>MPPVRLLQVAGTLNPTYGGPCVVVNQLTRSLTELGHCVDVVTTDPPSAPWLTDLPGAPRPFGPARGRYGYSRQLSLWLQRHVPDYDAVTVHGIWQYQSRAVHAACRGTGVPYFLFVHGALDPWFEQRYPGKHLKKSLYWRLFEHRALRDARAVLYTCEEERRLARTAFTPYQAREAIVGIGIERPPGDPARQREVFLAQNPHLEGARTLLFLGRLHPKKGCDLLIEAFAQICHQDERLHLVVAGPDESGTETKLRMLAESLRVADRITFLGMLNDDAKWGAYRSADAFVLTSHSENFGIVIAEALACGLPVLISDKVNIWREIQRCDAGLVETDTLAGATSLLQRWIALPGIERAEMRRRAQACFLDNFEARGAALGFITSIAEAIGEAGAA</sequence>
<dbReference type="Proteomes" id="UP000093985">
    <property type="component" value="Unassembled WGS sequence"/>
</dbReference>
<dbReference type="AlphaFoldDB" id="A0A1A2EAH2"/>
<feature type="domain" description="Glycosyltransferase subfamily 4-like N-terminal" evidence="4">
    <location>
        <begin position="18"/>
        <end position="170"/>
    </location>
</feature>
<dbReference type="GO" id="GO:1903509">
    <property type="term" value="P:liposaccharide metabolic process"/>
    <property type="evidence" value="ECO:0007669"/>
    <property type="project" value="UniProtKB-ARBA"/>
</dbReference>
<dbReference type="GO" id="GO:1901137">
    <property type="term" value="P:carbohydrate derivative biosynthetic process"/>
    <property type="evidence" value="ECO:0007669"/>
    <property type="project" value="UniProtKB-ARBA"/>
</dbReference>
<keyword evidence="1" id="KW-0328">Glycosyltransferase</keyword>
<evidence type="ECO:0000256" key="1">
    <source>
        <dbReference type="ARBA" id="ARBA00022676"/>
    </source>
</evidence>
<dbReference type="InterPro" id="IPR001296">
    <property type="entry name" value="Glyco_trans_1"/>
</dbReference>
<reference evidence="6" key="1">
    <citation type="submission" date="2016-06" db="EMBL/GenBank/DDBJ databases">
        <authorList>
            <person name="Sutton G."/>
            <person name="Brinkac L."/>
            <person name="Sanka R."/>
            <person name="Adams M."/>
            <person name="Lau E."/>
            <person name="Mehaffy C."/>
            <person name="Tameris M."/>
            <person name="Hatherill M."/>
            <person name="Hanekom W."/>
            <person name="Mahomed H."/>
            <person name="Mcshane H."/>
        </authorList>
    </citation>
    <scope>NUCLEOTIDE SEQUENCE [LARGE SCALE GENOMIC DNA]</scope>
    <source>
        <strain evidence="6">852014-51077_SCH5608930-a</strain>
    </source>
</reference>
<protein>
    <recommendedName>
        <fullName evidence="7">Transferase</fullName>
    </recommendedName>
</protein>
<dbReference type="GO" id="GO:0016757">
    <property type="term" value="F:glycosyltransferase activity"/>
    <property type="evidence" value="ECO:0007669"/>
    <property type="project" value="UniProtKB-KW"/>
</dbReference>
<dbReference type="InterPro" id="IPR028098">
    <property type="entry name" value="Glyco_trans_4-like_N"/>
</dbReference>